<dbReference type="Gene3D" id="1.10.10.10">
    <property type="entry name" value="Winged helix-like DNA-binding domain superfamily/Winged helix DNA-binding domain"/>
    <property type="match status" value="1"/>
</dbReference>
<dbReference type="EMBL" id="BLJE01000002">
    <property type="protein sequence ID" value="GFE65696.1"/>
    <property type="molecule type" value="Genomic_DNA"/>
</dbReference>
<gene>
    <name evidence="2" type="ORF">KIN_27700</name>
</gene>
<dbReference type="CDD" id="cd00090">
    <property type="entry name" value="HTH_ARSR"/>
    <property type="match status" value="1"/>
</dbReference>
<dbReference type="RefSeq" id="WP_159807847.1">
    <property type="nucleotide sequence ID" value="NZ_BLJE01000002.1"/>
</dbReference>
<dbReference type="Proteomes" id="UP000436822">
    <property type="component" value="Unassembled WGS sequence"/>
</dbReference>
<dbReference type="Pfam" id="PF01022">
    <property type="entry name" value="HTH_5"/>
    <property type="match status" value="1"/>
</dbReference>
<dbReference type="SUPFAM" id="SSF46785">
    <property type="entry name" value="Winged helix' DNA-binding domain"/>
    <property type="match status" value="1"/>
</dbReference>
<name>A0A6N6JHH4_9RHOB</name>
<dbReference type="InterPro" id="IPR001845">
    <property type="entry name" value="HTH_ArsR_DNA-bd_dom"/>
</dbReference>
<dbReference type="NCBIfam" id="NF033788">
    <property type="entry name" value="HTH_metalloreg"/>
    <property type="match status" value="1"/>
</dbReference>
<dbReference type="InterPro" id="IPR011991">
    <property type="entry name" value="ArsR-like_HTH"/>
</dbReference>
<accession>A0A6N6JHH4</accession>
<comment type="caution">
    <text evidence="2">The sequence shown here is derived from an EMBL/GenBank/DDBJ whole genome shotgun (WGS) entry which is preliminary data.</text>
</comment>
<feature type="domain" description="HTH arsR-type" evidence="1">
    <location>
        <begin position="1"/>
        <end position="105"/>
    </location>
</feature>
<proteinExistence type="predicted"/>
<dbReference type="PANTHER" id="PTHR38600:SF2">
    <property type="entry name" value="SLL0088 PROTEIN"/>
    <property type="match status" value="1"/>
</dbReference>
<reference evidence="2 3" key="1">
    <citation type="submission" date="2019-12" db="EMBL/GenBank/DDBJ databases">
        <title>Litoreibacter badius sp. nov., a novel bacteriochlorophyll a-containing bacterium in the genus Litoreibacter.</title>
        <authorList>
            <person name="Kanamuro M."/>
            <person name="Takabe Y."/>
            <person name="Mori K."/>
            <person name="Takaichi S."/>
            <person name="Hanada S."/>
        </authorList>
    </citation>
    <scope>NUCLEOTIDE SEQUENCE [LARGE SCALE GENOMIC DNA]</scope>
    <source>
        <strain evidence="2 3">K6</strain>
    </source>
</reference>
<dbReference type="GO" id="GO:0003700">
    <property type="term" value="F:DNA-binding transcription factor activity"/>
    <property type="evidence" value="ECO:0007669"/>
    <property type="project" value="InterPro"/>
</dbReference>
<dbReference type="PRINTS" id="PR00778">
    <property type="entry name" value="HTHARSR"/>
</dbReference>
<dbReference type="AlphaFoldDB" id="A0A6N6JHH4"/>
<protein>
    <submittedName>
        <fullName evidence="2">Transcriptional regulator</fullName>
    </submittedName>
</protein>
<dbReference type="InterPro" id="IPR036388">
    <property type="entry name" value="WH-like_DNA-bd_sf"/>
</dbReference>
<sequence>MTDTHMGFRALADPTRRNILYMLAKDEMTIAEVADNFQMTRAAVKKHLAILHDGDLITVRTSGRTRVNALNPDGLRRVVDWFSYFDAFWDDHLSALKSEIEKDIQ</sequence>
<dbReference type="OrthoDB" id="9790747at2"/>
<evidence type="ECO:0000313" key="2">
    <source>
        <dbReference type="EMBL" id="GFE65696.1"/>
    </source>
</evidence>
<dbReference type="PROSITE" id="PS50987">
    <property type="entry name" value="HTH_ARSR_2"/>
    <property type="match status" value="1"/>
</dbReference>
<keyword evidence="3" id="KW-1185">Reference proteome</keyword>
<dbReference type="PANTHER" id="PTHR38600">
    <property type="entry name" value="TRANSCRIPTIONAL REGULATORY PROTEIN"/>
    <property type="match status" value="1"/>
</dbReference>
<dbReference type="InterPro" id="IPR036390">
    <property type="entry name" value="WH_DNA-bd_sf"/>
</dbReference>
<organism evidence="2 3">
    <name type="scientific">Litoreibacter roseus</name>
    <dbReference type="NCBI Taxonomy" id="2601869"/>
    <lineage>
        <taxon>Bacteria</taxon>
        <taxon>Pseudomonadati</taxon>
        <taxon>Pseudomonadota</taxon>
        <taxon>Alphaproteobacteria</taxon>
        <taxon>Rhodobacterales</taxon>
        <taxon>Roseobacteraceae</taxon>
        <taxon>Litoreibacter</taxon>
    </lineage>
</organism>
<evidence type="ECO:0000313" key="3">
    <source>
        <dbReference type="Proteomes" id="UP000436822"/>
    </source>
</evidence>
<evidence type="ECO:0000259" key="1">
    <source>
        <dbReference type="PROSITE" id="PS50987"/>
    </source>
</evidence>
<dbReference type="SMART" id="SM00418">
    <property type="entry name" value="HTH_ARSR"/>
    <property type="match status" value="1"/>
</dbReference>